<dbReference type="PANTHER" id="PTHR35801">
    <property type="entry name" value="PHOSPHOSERINE PHOSPHATASE RSBX"/>
    <property type="match status" value="1"/>
</dbReference>
<dbReference type="InterPro" id="IPR039248">
    <property type="entry name" value="Ptase_RsbX"/>
</dbReference>
<dbReference type="Gene3D" id="3.30.565.10">
    <property type="entry name" value="Histidine kinase-like ATPase, C-terminal domain"/>
    <property type="match status" value="1"/>
</dbReference>
<dbReference type="Pfam" id="PF13581">
    <property type="entry name" value="HATPase_c_2"/>
    <property type="match status" value="1"/>
</dbReference>
<dbReference type="EMBL" id="QNTV01000010">
    <property type="protein sequence ID" value="RBA56684.1"/>
    <property type="molecule type" value="Genomic_DNA"/>
</dbReference>
<keyword evidence="3" id="KW-0067">ATP-binding</keyword>
<dbReference type="InterPro" id="IPR003594">
    <property type="entry name" value="HATPase_dom"/>
</dbReference>
<dbReference type="GO" id="GO:0005524">
    <property type="term" value="F:ATP binding"/>
    <property type="evidence" value="ECO:0007669"/>
    <property type="project" value="UniProtKB-KW"/>
</dbReference>
<gene>
    <name evidence="3" type="ORF">DQ403_14370</name>
    <name evidence="2" type="ORF">KQ248_14515</name>
</gene>
<dbReference type="Proteomes" id="UP000252554">
    <property type="component" value="Unassembled WGS sequence"/>
</dbReference>
<dbReference type="EMBL" id="CP076683">
    <property type="protein sequence ID" value="QWV15754.1"/>
    <property type="molecule type" value="Genomic_DNA"/>
</dbReference>
<feature type="domain" description="PPM-type phosphatase" evidence="1">
    <location>
        <begin position="141"/>
        <end position="331"/>
    </location>
</feature>
<dbReference type="PANTHER" id="PTHR35801:SF1">
    <property type="entry name" value="PHOSPHOSERINE PHOSPHATASE RSBX"/>
    <property type="match status" value="1"/>
</dbReference>
<dbReference type="SUPFAM" id="SSF55874">
    <property type="entry name" value="ATPase domain of HSP90 chaperone/DNA topoisomerase II/histidine kinase"/>
    <property type="match status" value="1"/>
</dbReference>
<proteinExistence type="predicted"/>
<dbReference type="InterPro" id="IPR036457">
    <property type="entry name" value="PPM-type-like_dom_sf"/>
</dbReference>
<evidence type="ECO:0000313" key="4">
    <source>
        <dbReference type="Proteomes" id="UP000252554"/>
    </source>
</evidence>
<evidence type="ECO:0000313" key="2">
    <source>
        <dbReference type="EMBL" id="QWV15754.1"/>
    </source>
</evidence>
<keyword evidence="5" id="KW-1185">Reference proteome</keyword>
<dbReference type="SMART" id="SM00331">
    <property type="entry name" value="PP2C_SIG"/>
    <property type="match status" value="1"/>
</dbReference>
<dbReference type="InterPro" id="IPR036890">
    <property type="entry name" value="HATPase_C_sf"/>
</dbReference>
<dbReference type="InterPro" id="IPR001932">
    <property type="entry name" value="PPM-type_phosphatase-like_dom"/>
</dbReference>
<reference evidence="3 4" key="1">
    <citation type="submission" date="2018-06" db="EMBL/GenBank/DDBJ databases">
        <title>Whole genome sequencing of four bacterial strains from South Shetland trench revealing bio-synthetic gene clusters.</title>
        <authorList>
            <person name="Abdel-Mageed W.M."/>
            <person name="Lehri B."/>
            <person name="Jarmusch S.A."/>
            <person name="Miranda K."/>
            <person name="Goodfellow M."/>
            <person name="Jaspars M."/>
            <person name="Karlyshev A.V."/>
        </authorList>
    </citation>
    <scope>NUCLEOTIDE SEQUENCE [LARGE SCALE GENOMIC DNA]</scope>
    <source>
        <strain evidence="3 4">SST2</strain>
    </source>
</reference>
<sequence length="336" mass="35296">MNISGSTTTALLVEDESQVGHARRVAQALAQQLDFADGDAGRVALVTTELATNLLKHAGHGVLHLRATPGQTGLGIELIAVDRGPGFDPSECIADGYSTGGTQGTGLGALIRQSQVFDIHSDNRGSVVLAQLYPRHVSPAPLLFGVSQHSLNDDPSCGDVWHLAFDGSRISALVIDGIGHGEDAERAGLAGAAVFATAPFIEPATSLVEMHQAMNGTRGGAAAVSLYDTSVGKLRFAGVGNIGGALINAEKSRGLASHPGIVGSQFRKAVAFDYPVDGRQLLIMYSDGLQSRWDLRDYPGLVHRHPAIIAALLHRDFCRGRDDVTVMVIALEEIGD</sequence>
<dbReference type="Proteomes" id="UP000683436">
    <property type="component" value="Chromosome"/>
</dbReference>
<protein>
    <submittedName>
        <fullName evidence="3">ATP-binding protein</fullName>
    </submittedName>
</protein>
<evidence type="ECO:0000259" key="1">
    <source>
        <dbReference type="SMART" id="SM00331"/>
    </source>
</evidence>
<accession>A0A365PT18</accession>
<keyword evidence="3" id="KW-0547">Nucleotide-binding</keyword>
<organism evidence="3 4">
    <name type="scientific">Stutzerimonas zhaodongensis</name>
    <dbReference type="NCBI Taxonomy" id="1176257"/>
    <lineage>
        <taxon>Bacteria</taxon>
        <taxon>Pseudomonadati</taxon>
        <taxon>Pseudomonadota</taxon>
        <taxon>Gammaproteobacteria</taxon>
        <taxon>Pseudomonadales</taxon>
        <taxon>Pseudomonadaceae</taxon>
        <taxon>Stutzerimonas</taxon>
    </lineage>
</organism>
<name>A0A365PT18_9GAMM</name>
<evidence type="ECO:0000313" key="3">
    <source>
        <dbReference type="EMBL" id="RBA56684.1"/>
    </source>
</evidence>
<evidence type="ECO:0000313" key="5">
    <source>
        <dbReference type="Proteomes" id="UP000683436"/>
    </source>
</evidence>
<dbReference type="RefSeq" id="WP_128120854.1">
    <property type="nucleotide sequence ID" value="NZ_CP076683.1"/>
</dbReference>
<dbReference type="Gene3D" id="3.60.40.10">
    <property type="entry name" value="PPM-type phosphatase domain"/>
    <property type="match status" value="1"/>
</dbReference>
<dbReference type="AlphaFoldDB" id="A0A365PT18"/>
<dbReference type="SUPFAM" id="SSF81606">
    <property type="entry name" value="PP2C-like"/>
    <property type="match status" value="1"/>
</dbReference>
<reference evidence="2 5" key="2">
    <citation type="submission" date="2021-06" db="EMBL/GenBank/DDBJ databases">
        <title>Microbial metabolic specificity influences pelagic lipid remineralization.</title>
        <authorList>
            <person name="Behrendt L."/>
            <person name="Hunter J.E."/>
            <person name="Alcolombri U."/>
            <person name="Smriga S."/>
            <person name="Mincer T."/>
            <person name="Lowenstein D.P."/>
            <person name="Peaudecerf F.J."/>
            <person name="Fernandez V.I."/>
            <person name="Fredricks H."/>
            <person name="Almblad H."/>
            <person name="Harrison J.J."/>
            <person name="Stocker R."/>
            <person name="Van Mooy B.A.S."/>
        </authorList>
    </citation>
    <scope>NUCLEOTIDE SEQUENCE [LARGE SCALE GENOMIC DNA]</scope>
    <source>
        <strain evidence="2 5">A252</strain>
    </source>
</reference>